<feature type="transmembrane region" description="Helical" evidence="1">
    <location>
        <begin position="15"/>
        <end position="32"/>
    </location>
</feature>
<feature type="transmembrane region" description="Helical" evidence="1">
    <location>
        <begin position="44"/>
        <end position="61"/>
    </location>
</feature>
<organism evidence="2 3">
    <name type="scientific">Paeniglutamicibacter kerguelensis</name>
    <dbReference type="NCBI Taxonomy" id="254788"/>
    <lineage>
        <taxon>Bacteria</taxon>
        <taxon>Bacillati</taxon>
        <taxon>Actinomycetota</taxon>
        <taxon>Actinomycetes</taxon>
        <taxon>Micrococcales</taxon>
        <taxon>Micrococcaceae</taxon>
        <taxon>Paeniglutamicibacter</taxon>
    </lineage>
</organism>
<name>A0ABS4XA25_9MICC</name>
<keyword evidence="1" id="KW-1133">Transmembrane helix</keyword>
<evidence type="ECO:0000313" key="2">
    <source>
        <dbReference type="EMBL" id="MBP2385218.1"/>
    </source>
</evidence>
<keyword evidence="2" id="KW-0378">Hydrolase</keyword>
<accession>A0ABS4XA25</accession>
<evidence type="ECO:0000256" key="1">
    <source>
        <dbReference type="SAM" id="Phobius"/>
    </source>
</evidence>
<dbReference type="GO" id="GO:0006508">
    <property type="term" value="P:proteolysis"/>
    <property type="evidence" value="ECO:0007669"/>
    <property type="project" value="UniProtKB-KW"/>
</dbReference>
<keyword evidence="1" id="KW-0472">Membrane</keyword>
<protein>
    <submittedName>
        <fullName evidence="2">Membrane associated rhomboid family serine protease</fullName>
    </submittedName>
</protein>
<comment type="caution">
    <text evidence="2">The sequence shown here is derived from an EMBL/GenBank/DDBJ whole genome shotgun (WGS) entry which is preliminary data.</text>
</comment>
<reference evidence="2 3" key="1">
    <citation type="submission" date="2021-03" db="EMBL/GenBank/DDBJ databases">
        <title>Sequencing the genomes of 1000 actinobacteria strains.</title>
        <authorList>
            <person name="Klenk H.-P."/>
        </authorList>
    </citation>
    <scope>NUCLEOTIDE SEQUENCE [LARGE SCALE GENOMIC DNA]</scope>
    <source>
        <strain evidence="2 3">DSM 15797</strain>
    </source>
</reference>
<feature type="transmembrane region" description="Helical" evidence="1">
    <location>
        <begin position="67"/>
        <end position="90"/>
    </location>
</feature>
<dbReference type="Proteomes" id="UP001296993">
    <property type="component" value="Unassembled WGS sequence"/>
</dbReference>
<dbReference type="GO" id="GO:0008233">
    <property type="term" value="F:peptidase activity"/>
    <property type="evidence" value="ECO:0007669"/>
    <property type="project" value="UniProtKB-KW"/>
</dbReference>
<sequence length="93" mass="9456">MGSMEQTAGKSKQPVATWTLMAAALAITLLLPDWAGSGSPRSPWLLASPAVLGLAGAFLAARQDSPGWMVASGVWGIALIPALIFIVTLVGGP</sequence>
<proteinExistence type="predicted"/>
<keyword evidence="3" id="KW-1185">Reference proteome</keyword>
<evidence type="ECO:0000313" key="3">
    <source>
        <dbReference type="Proteomes" id="UP001296993"/>
    </source>
</evidence>
<keyword evidence="1" id="KW-0812">Transmembrane</keyword>
<dbReference type="EMBL" id="JAGIOF010000001">
    <property type="protein sequence ID" value="MBP2385218.1"/>
    <property type="molecule type" value="Genomic_DNA"/>
</dbReference>
<gene>
    <name evidence="2" type="ORF">JOF47_000729</name>
</gene>
<keyword evidence="2" id="KW-0645">Protease</keyword>
<dbReference type="RefSeq" id="WP_209995999.1">
    <property type="nucleotide sequence ID" value="NZ_BAAAJY010000012.1"/>
</dbReference>